<dbReference type="AlphaFoldDB" id="A0A3M8AH63"/>
<feature type="transmembrane region" description="Helical" evidence="2">
    <location>
        <begin position="90"/>
        <end position="107"/>
    </location>
</feature>
<evidence type="ECO:0000256" key="1">
    <source>
        <dbReference type="SAM" id="MobiDB-lite"/>
    </source>
</evidence>
<feature type="transmembrane region" description="Helical" evidence="2">
    <location>
        <begin position="168"/>
        <end position="189"/>
    </location>
</feature>
<name>A0A3M8AH63_9MICO</name>
<protein>
    <submittedName>
        <fullName evidence="3">Uncharacterized protein</fullName>
    </submittedName>
</protein>
<keyword evidence="2" id="KW-0812">Transmembrane</keyword>
<dbReference type="RefSeq" id="WP_122936376.1">
    <property type="nucleotide sequence ID" value="NZ_JBHSNT010000056.1"/>
</dbReference>
<evidence type="ECO:0000256" key="2">
    <source>
        <dbReference type="SAM" id="Phobius"/>
    </source>
</evidence>
<reference evidence="3 4" key="1">
    <citation type="submission" date="2018-10" db="EMBL/GenBank/DDBJ databases">
        <title>Isolation, diversity and antibacterial activity of antinobacteria from the wheat rhizosphere soil.</title>
        <authorList>
            <person name="Sun T."/>
        </authorList>
    </citation>
    <scope>NUCLEOTIDE SEQUENCE [LARGE SCALE GENOMIC DNA]</scope>
    <source>
        <strain evidence="3 4">SJ-23</strain>
    </source>
</reference>
<evidence type="ECO:0000313" key="3">
    <source>
        <dbReference type="EMBL" id="RNB50490.1"/>
    </source>
</evidence>
<dbReference type="Proteomes" id="UP000275048">
    <property type="component" value="Unassembled WGS sequence"/>
</dbReference>
<keyword evidence="4" id="KW-1185">Reference proteome</keyword>
<evidence type="ECO:0000313" key="4">
    <source>
        <dbReference type="Proteomes" id="UP000275048"/>
    </source>
</evidence>
<feature type="transmembrane region" description="Helical" evidence="2">
    <location>
        <begin position="12"/>
        <end position="35"/>
    </location>
</feature>
<sequence>MDFQIAGLPAHILLVHVVVVGIPLLAVLLVVLAAWPAARRVLWLPTVIGAFVLLGLTYLTIESGEWLEHRVNETPLIEAHTEQGKDIEPWAIGLTVIAVLIAVLAIVERRQVRRAAVDAVPAPPTGATASAATTAARPTSTATAAGPTGTATATDAAAPPRARTARTVVSVLLTIAAVVVGAGATWTIIQIGDAGARAVWQGSYSDSPTGGGEGSDGGGDD</sequence>
<feature type="region of interest" description="Disordered" evidence="1">
    <location>
        <begin position="202"/>
        <end position="221"/>
    </location>
</feature>
<accession>A0A3M8AH63</accession>
<proteinExistence type="predicted"/>
<keyword evidence="2" id="KW-0472">Membrane</keyword>
<gene>
    <name evidence="3" type="ORF">EDM22_07180</name>
</gene>
<feature type="transmembrane region" description="Helical" evidence="2">
    <location>
        <begin position="42"/>
        <end position="61"/>
    </location>
</feature>
<feature type="compositionally biased region" description="Gly residues" evidence="1">
    <location>
        <begin position="209"/>
        <end position="221"/>
    </location>
</feature>
<organism evidence="3 4">
    <name type="scientific">Agromyces tardus</name>
    <dbReference type="NCBI Taxonomy" id="2583849"/>
    <lineage>
        <taxon>Bacteria</taxon>
        <taxon>Bacillati</taxon>
        <taxon>Actinomycetota</taxon>
        <taxon>Actinomycetes</taxon>
        <taxon>Micrococcales</taxon>
        <taxon>Microbacteriaceae</taxon>
        <taxon>Agromyces</taxon>
    </lineage>
</organism>
<comment type="caution">
    <text evidence="3">The sequence shown here is derived from an EMBL/GenBank/DDBJ whole genome shotgun (WGS) entry which is preliminary data.</text>
</comment>
<dbReference type="OrthoDB" id="4864772at2"/>
<dbReference type="EMBL" id="RHHB01000008">
    <property type="protein sequence ID" value="RNB50490.1"/>
    <property type="molecule type" value="Genomic_DNA"/>
</dbReference>
<feature type="region of interest" description="Disordered" evidence="1">
    <location>
        <begin position="121"/>
        <end position="160"/>
    </location>
</feature>
<keyword evidence="2" id="KW-1133">Transmembrane helix</keyword>